<evidence type="ECO:0000256" key="4">
    <source>
        <dbReference type="ARBA" id="ARBA00022989"/>
    </source>
</evidence>
<evidence type="ECO:0000256" key="5">
    <source>
        <dbReference type="ARBA" id="ARBA00023136"/>
    </source>
</evidence>
<dbReference type="PANTHER" id="PTHR12770">
    <property type="entry name" value="RUS1 FAMILY PROTEIN C16ORF58"/>
    <property type="match status" value="1"/>
</dbReference>
<comment type="similarity">
    <text evidence="2">Belongs to the RUS1 family.</text>
</comment>
<feature type="transmembrane region" description="Helical" evidence="7">
    <location>
        <begin position="220"/>
        <end position="240"/>
    </location>
</feature>
<dbReference type="InterPro" id="IPR054549">
    <property type="entry name" value="UVB_sens_RUS_dom"/>
</dbReference>
<organism evidence="9 10">
    <name type="scientific">Euplotes crassus</name>
    <dbReference type="NCBI Taxonomy" id="5936"/>
    <lineage>
        <taxon>Eukaryota</taxon>
        <taxon>Sar</taxon>
        <taxon>Alveolata</taxon>
        <taxon>Ciliophora</taxon>
        <taxon>Intramacronucleata</taxon>
        <taxon>Spirotrichea</taxon>
        <taxon>Hypotrichia</taxon>
        <taxon>Euplotida</taxon>
        <taxon>Euplotidae</taxon>
        <taxon>Moneuplotes</taxon>
    </lineage>
</organism>
<protein>
    <recommendedName>
        <fullName evidence="8">Protein root UVB sensitive/RUS domain-containing protein</fullName>
    </recommendedName>
</protein>
<dbReference type="InterPro" id="IPR006968">
    <property type="entry name" value="RUS_fam"/>
</dbReference>
<dbReference type="Proteomes" id="UP001295684">
    <property type="component" value="Unassembled WGS sequence"/>
</dbReference>
<evidence type="ECO:0000256" key="1">
    <source>
        <dbReference type="ARBA" id="ARBA00004370"/>
    </source>
</evidence>
<feature type="transmembrane region" description="Helical" evidence="7">
    <location>
        <begin position="182"/>
        <end position="208"/>
    </location>
</feature>
<keyword evidence="10" id="KW-1185">Reference proteome</keyword>
<feature type="compositionally biased region" description="Polar residues" evidence="6">
    <location>
        <begin position="89"/>
        <end position="98"/>
    </location>
</feature>
<dbReference type="Pfam" id="PF04884">
    <property type="entry name" value="UVB_sens_prot"/>
    <property type="match status" value="1"/>
</dbReference>
<dbReference type="PANTHER" id="PTHR12770:SF31">
    <property type="entry name" value="RUS FAMILY MEMBER 1"/>
    <property type="match status" value="1"/>
</dbReference>
<sequence>MIQYGGLRSKLAKVRVCRRFGANKLGIESTEIHQGMWNWKNSVFSQHNRGFHSFNQLKIRNAHSNSNSRELVCLQRRYKITEQVGELDTNISQSSFNNTEDDKPNSPPQKNSPNGQINITNYSKLSEPDHSNIVLDSNNKVKEYNPVKKHFIFSTKEMQENFAYYFLPNGYPHSVNKGYAKFAIYSSLSATAITILNFISTQALFVALGSTTTQASLYSAAYIWVLKDGIGQLGGILFAGKYGKSFDEDVKKWRFMCMILFNISIIVEMITLRFPGAFIYLASLANMGKNVTFLCAAATRASINLRFAKKSNIGDIAGKGVTQFTTSSLVGMGVGLVISKACNISSIYTIAPLFASLTLLNIVCSYKATRVLDESNFNKQRFYILFEEYMKSGKILDVKEVNKREAFWIPSLFNPQNEFVTNFGVFSLAKQINFLKKNNRHSTADSLIDQAKNNERKFLYYVHWPRYRKTILPRRWSHKREYKINFNLHKDASNKQILKAYFFGLKLDEILDKKLEERLPKNARKPYHSLTDEELEIRSSCLRNAIFEAEEYFELFDFEDFFNKMQNFSDPDKENWDLNSLYIDKGTNRYTIE</sequence>
<dbReference type="GO" id="GO:0016020">
    <property type="term" value="C:membrane"/>
    <property type="evidence" value="ECO:0007669"/>
    <property type="project" value="UniProtKB-SubCell"/>
</dbReference>
<feature type="transmembrane region" description="Helical" evidence="7">
    <location>
        <begin position="252"/>
        <end position="272"/>
    </location>
</feature>
<evidence type="ECO:0000256" key="3">
    <source>
        <dbReference type="ARBA" id="ARBA00022692"/>
    </source>
</evidence>
<evidence type="ECO:0000256" key="6">
    <source>
        <dbReference type="SAM" id="MobiDB-lite"/>
    </source>
</evidence>
<name>A0AAD1U8V6_EUPCR</name>
<keyword evidence="4 7" id="KW-1133">Transmembrane helix</keyword>
<evidence type="ECO:0000259" key="8">
    <source>
        <dbReference type="Pfam" id="PF04884"/>
    </source>
</evidence>
<comment type="caution">
    <text evidence="9">The sequence shown here is derived from an EMBL/GenBank/DDBJ whole genome shotgun (WGS) entry which is preliminary data.</text>
</comment>
<dbReference type="EMBL" id="CAMPGE010002417">
    <property type="protein sequence ID" value="CAI2361219.1"/>
    <property type="molecule type" value="Genomic_DNA"/>
</dbReference>
<evidence type="ECO:0000256" key="2">
    <source>
        <dbReference type="ARBA" id="ARBA00007558"/>
    </source>
</evidence>
<feature type="region of interest" description="Disordered" evidence="6">
    <location>
        <begin position="89"/>
        <end position="117"/>
    </location>
</feature>
<dbReference type="AlphaFoldDB" id="A0AAD1U8V6"/>
<gene>
    <name evidence="9" type="ORF">ECRASSUSDP1_LOCUS2529</name>
</gene>
<evidence type="ECO:0000256" key="7">
    <source>
        <dbReference type="SAM" id="Phobius"/>
    </source>
</evidence>
<comment type="subcellular location">
    <subcellularLocation>
        <location evidence="1">Membrane</location>
    </subcellularLocation>
</comment>
<reference evidence="9" key="1">
    <citation type="submission" date="2023-07" db="EMBL/GenBank/DDBJ databases">
        <authorList>
            <consortium name="AG Swart"/>
            <person name="Singh M."/>
            <person name="Singh A."/>
            <person name="Seah K."/>
            <person name="Emmerich C."/>
        </authorList>
    </citation>
    <scope>NUCLEOTIDE SEQUENCE</scope>
    <source>
        <strain evidence="9">DP1</strain>
    </source>
</reference>
<keyword evidence="5 7" id="KW-0472">Membrane</keyword>
<evidence type="ECO:0000313" key="9">
    <source>
        <dbReference type="EMBL" id="CAI2361219.1"/>
    </source>
</evidence>
<feature type="domain" description="Protein root UVB sensitive/RUS" evidence="8">
    <location>
        <begin position="156"/>
        <end position="392"/>
    </location>
</feature>
<accession>A0AAD1U8V6</accession>
<keyword evidence="3 7" id="KW-0812">Transmembrane</keyword>
<evidence type="ECO:0000313" key="10">
    <source>
        <dbReference type="Proteomes" id="UP001295684"/>
    </source>
</evidence>
<proteinExistence type="inferred from homology"/>